<keyword evidence="5" id="KW-1185">Reference proteome</keyword>
<dbReference type="Proteomes" id="UP000001861">
    <property type="component" value="Unassembled WGS sequence"/>
</dbReference>
<proteinExistence type="predicted"/>
<feature type="region of interest" description="Disordered" evidence="1">
    <location>
        <begin position="452"/>
        <end position="493"/>
    </location>
</feature>
<organism evidence="4 5">
    <name type="scientific">Coprinopsis cinerea (strain Okayama-7 / 130 / ATCC MYA-4618 / FGSC 9003)</name>
    <name type="common">Inky cap fungus</name>
    <name type="synonym">Hormographiella aspergillata</name>
    <dbReference type="NCBI Taxonomy" id="240176"/>
    <lineage>
        <taxon>Eukaryota</taxon>
        <taxon>Fungi</taxon>
        <taxon>Dikarya</taxon>
        <taxon>Basidiomycota</taxon>
        <taxon>Agaricomycotina</taxon>
        <taxon>Agaricomycetes</taxon>
        <taxon>Agaricomycetidae</taxon>
        <taxon>Agaricales</taxon>
        <taxon>Agaricineae</taxon>
        <taxon>Psathyrellaceae</taxon>
        <taxon>Coprinopsis</taxon>
    </lineage>
</organism>
<feature type="chain" id="PRO_5002724245" evidence="3">
    <location>
        <begin position="21"/>
        <end position="493"/>
    </location>
</feature>
<keyword evidence="2" id="KW-0472">Membrane</keyword>
<reference evidence="4 5" key="1">
    <citation type="journal article" date="2010" name="Proc. Natl. Acad. Sci. U.S.A.">
        <title>Insights into evolution of multicellular fungi from the assembled chromosomes of the mushroom Coprinopsis cinerea (Coprinus cinereus).</title>
        <authorList>
            <person name="Stajich J.E."/>
            <person name="Wilke S.K."/>
            <person name="Ahren D."/>
            <person name="Au C.H."/>
            <person name="Birren B.W."/>
            <person name="Borodovsky M."/>
            <person name="Burns C."/>
            <person name="Canback B."/>
            <person name="Casselton L.A."/>
            <person name="Cheng C.K."/>
            <person name="Deng J."/>
            <person name="Dietrich F.S."/>
            <person name="Fargo D.C."/>
            <person name="Farman M.L."/>
            <person name="Gathman A.C."/>
            <person name="Goldberg J."/>
            <person name="Guigo R."/>
            <person name="Hoegger P.J."/>
            <person name="Hooker J.B."/>
            <person name="Huggins A."/>
            <person name="James T.Y."/>
            <person name="Kamada T."/>
            <person name="Kilaru S."/>
            <person name="Kodira C."/>
            <person name="Kues U."/>
            <person name="Kupfer D."/>
            <person name="Kwan H.S."/>
            <person name="Lomsadze A."/>
            <person name="Li W."/>
            <person name="Lilly W.W."/>
            <person name="Ma L.J."/>
            <person name="Mackey A.J."/>
            <person name="Manning G."/>
            <person name="Martin F."/>
            <person name="Muraguchi H."/>
            <person name="Natvig D.O."/>
            <person name="Palmerini H."/>
            <person name="Ramesh M.A."/>
            <person name="Rehmeyer C.J."/>
            <person name="Roe B.A."/>
            <person name="Shenoy N."/>
            <person name="Stanke M."/>
            <person name="Ter-Hovhannisyan V."/>
            <person name="Tunlid A."/>
            <person name="Velagapudi R."/>
            <person name="Vision T.J."/>
            <person name="Zeng Q."/>
            <person name="Zolan M.E."/>
            <person name="Pukkila P.J."/>
        </authorList>
    </citation>
    <scope>NUCLEOTIDE SEQUENCE [LARGE SCALE GENOMIC DNA]</scope>
    <source>
        <strain evidence="5">Okayama-7 / 130 / ATCC MYA-4618 / FGSC 9003</strain>
    </source>
</reference>
<evidence type="ECO:0000313" key="5">
    <source>
        <dbReference type="Proteomes" id="UP000001861"/>
    </source>
</evidence>
<dbReference type="KEGG" id="cci:CC1G_10531"/>
<dbReference type="PANTHER" id="PTHR37487:SF3">
    <property type="entry name" value="CLEAVAGE_POLYADENYLATION SPECIFICITY FACTOR A SUBUNIT N-TERMINAL DOMAIN-CONTAINING PROTEIN"/>
    <property type="match status" value="1"/>
</dbReference>
<evidence type="ECO:0000256" key="1">
    <source>
        <dbReference type="SAM" id="MobiDB-lite"/>
    </source>
</evidence>
<gene>
    <name evidence="4" type="ORF">CC1G_10531</name>
</gene>
<dbReference type="AlphaFoldDB" id="A8N1B0"/>
<feature type="compositionally biased region" description="Polar residues" evidence="1">
    <location>
        <begin position="459"/>
        <end position="468"/>
    </location>
</feature>
<feature type="compositionally biased region" description="Low complexity" evidence="1">
    <location>
        <begin position="219"/>
        <end position="251"/>
    </location>
</feature>
<evidence type="ECO:0000256" key="3">
    <source>
        <dbReference type="SAM" id="SignalP"/>
    </source>
</evidence>
<evidence type="ECO:0000313" key="4">
    <source>
        <dbReference type="EMBL" id="EAU93163.1"/>
    </source>
</evidence>
<accession>A8N1B0</accession>
<name>A8N1B0_COPC7</name>
<dbReference type="PANTHER" id="PTHR37487">
    <property type="entry name" value="CHROMOSOME 1, WHOLE GENOME SHOTGUN SEQUENCE"/>
    <property type="match status" value="1"/>
</dbReference>
<feature type="compositionally biased region" description="Basic and acidic residues" evidence="1">
    <location>
        <begin position="203"/>
        <end position="213"/>
    </location>
</feature>
<feature type="signal peptide" evidence="3">
    <location>
        <begin position="1"/>
        <end position="20"/>
    </location>
</feature>
<dbReference type="InParanoid" id="A8N1B0"/>
<evidence type="ECO:0000256" key="2">
    <source>
        <dbReference type="SAM" id="Phobius"/>
    </source>
</evidence>
<protein>
    <submittedName>
        <fullName evidence="4">Uncharacterized protein</fullName>
    </submittedName>
</protein>
<dbReference type="EMBL" id="AACS02000001">
    <property type="protein sequence ID" value="EAU93163.1"/>
    <property type="molecule type" value="Genomic_DNA"/>
</dbReference>
<feature type="compositionally biased region" description="Polar residues" evidence="1">
    <location>
        <begin position="394"/>
        <end position="411"/>
    </location>
</feature>
<keyword evidence="2" id="KW-0812">Transmembrane</keyword>
<feature type="transmembrane region" description="Helical" evidence="2">
    <location>
        <begin position="263"/>
        <end position="286"/>
    </location>
</feature>
<feature type="region of interest" description="Disordered" evidence="1">
    <location>
        <begin position="295"/>
        <end position="425"/>
    </location>
</feature>
<feature type="compositionally biased region" description="Polar residues" evidence="1">
    <location>
        <begin position="323"/>
        <end position="356"/>
    </location>
</feature>
<comment type="caution">
    <text evidence="4">The sequence shown here is derived from an EMBL/GenBank/DDBJ whole genome shotgun (WGS) entry which is preliminary data.</text>
</comment>
<dbReference type="eggNOG" id="ENOG502SKDC">
    <property type="taxonomic scope" value="Eukaryota"/>
</dbReference>
<dbReference type="CDD" id="cd12087">
    <property type="entry name" value="TM_EGFR-like"/>
    <property type="match status" value="1"/>
</dbReference>
<feature type="compositionally biased region" description="Polar residues" evidence="1">
    <location>
        <begin position="477"/>
        <end position="493"/>
    </location>
</feature>
<dbReference type="OMA" id="CIDDSSP"/>
<dbReference type="VEuPathDB" id="FungiDB:CC1G_10531"/>
<dbReference type="GeneID" id="6005084"/>
<dbReference type="RefSeq" id="XP_001828659.1">
    <property type="nucleotide sequence ID" value="XM_001828607.2"/>
</dbReference>
<feature type="region of interest" description="Disordered" evidence="1">
    <location>
        <begin position="197"/>
        <end position="251"/>
    </location>
</feature>
<keyword evidence="3" id="KW-0732">Signal</keyword>
<sequence length="493" mass="52363">MFALSCIFYTLLSFSALVSAFSFTHTTLSECDDFTVEWSGGTGPYQLLVVPSFGTPRNISIPPSAYSNGRGSFTTRLDFAKDSELLLTMSDATGFGAGGSTPVQIVEESQGGSCDTTDIGIDFPFQLNYALQQCRGFIFEGFETAAQPVTIWIVVPGGTSTTVQVPMGASRYEWTANVPGGTSVMFFMTDARGGQGGASDVRTASRSDDRSCLDDQALSSTMTSSTAASTPTSSTEDSRTASPTTEPSESAAATAAASVPISAIAGTVIGSLLFLAVIVTLGLFFLKNFKKKHDRMKDAKRRSGATAYSQDPYGNSYRPPSYGPSSTNLVSGENPFADSTSNIHSAYANYSSSDPFQSRPAYPPSPALPTPSSSDPFNPSAPPILPPTHMNDGRPTSPTERSQGTSMTSAQRKAAMAGETSHKPQRFIVHTDLEDALPPPSEDEVVELPPMYTERRGPSNFTVANTTPEDLPPPPSATHTYSFSQPNRSQPFS</sequence>
<dbReference type="OrthoDB" id="2591431at2759"/>
<keyword evidence="2" id="KW-1133">Transmembrane helix</keyword>